<dbReference type="InterPro" id="IPR000595">
    <property type="entry name" value="cNMP-bd_dom"/>
</dbReference>
<feature type="domain" description="Rhodanese" evidence="2">
    <location>
        <begin position="277"/>
        <end position="361"/>
    </location>
</feature>
<organism evidence="3 4">
    <name type="scientific">Sulfuriferula nivalis</name>
    <dbReference type="NCBI Taxonomy" id="2675298"/>
    <lineage>
        <taxon>Bacteria</taxon>
        <taxon>Pseudomonadati</taxon>
        <taxon>Pseudomonadota</taxon>
        <taxon>Betaproteobacteria</taxon>
        <taxon>Nitrosomonadales</taxon>
        <taxon>Sulfuricellaceae</taxon>
        <taxon>Sulfuriferula</taxon>
    </lineage>
</organism>
<dbReference type="EMBL" id="AP021881">
    <property type="protein sequence ID" value="BBP02367.1"/>
    <property type="molecule type" value="Genomic_DNA"/>
</dbReference>
<dbReference type="InterPro" id="IPR036873">
    <property type="entry name" value="Rhodanese-like_dom_sf"/>
</dbReference>
<feature type="domain" description="Cyclic nucleotide-binding" evidence="1">
    <location>
        <begin position="156"/>
        <end position="260"/>
    </location>
</feature>
<dbReference type="InterPro" id="IPR001763">
    <property type="entry name" value="Rhodanese-like_dom"/>
</dbReference>
<dbReference type="SMART" id="SM00450">
    <property type="entry name" value="RHOD"/>
    <property type="match status" value="1"/>
</dbReference>
<accession>A0A809SFL3</accession>
<dbReference type="PROSITE" id="PS50206">
    <property type="entry name" value="RHODANESE_3"/>
    <property type="match status" value="1"/>
</dbReference>
<sequence length="361" mass="41129">MSQHEMPIKVNAISIKNLKMDRMMDALIHHYQPFNLLSEERLSELVNLVRFVELHTGELFQMRIDQGSDCLFVLEGQVDVIRNGAIQSLQSTPKQPLILSKNDGAVTLLARENTIICHVERQVIDRLISWDVVISNMSEDEAEVRQRMERVRNSLVFRRLPWESVEAAFERMRPIEVKAGEEVVKHGENGDAFYIITSGHAEVWQPSAIDGKMQKSADIGEGDAFGCEALISGKTRSETVRMIEDGSLLTLGKEDFDWLISKQMIKAVNAKVAKTMLETGYKLIDVRSEEEYEYGRLPGAQLIPLFELRKRIAELDPTQRYIIYCYSGNRSSVAALRLTQAGFDVQTLEGGFRDWPYETEE</sequence>
<feature type="domain" description="Cyclic nucleotide-binding" evidence="1">
    <location>
        <begin position="33"/>
        <end position="128"/>
    </location>
</feature>
<dbReference type="Gene3D" id="2.60.120.10">
    <property type="entry name" value="Jelly Rolls"/>
    <property type="match status" value="2"/>
</dbReference>
<evidence type="ECO:0000313" key="3">
    <source>
        <dbReference type="EMBL" id="BBP02367.1"/>
    </source>
</evidence>
<dbReference type="SUPFAM" id="SSF52821">
    <property type="entry name" value="Rhodanese/Cell cycle control phosphatase"/>
    <property type="match status" value="1"/>
</dbReference>
<evidence type="ECO:0000259" key="2">
    <source>
        <dbReference type="PROSITE" id="PS50206"/>
    </source>
</evidence>
<evidence type="ECO:0000313" key="4">
    <source>
        <dbReference type="Proteomes" id="UP000463939"/>
    </source>
</evidence>
<dbReference type="PANTHER" id="PTHR43031">
    <property type="entry name" value="FAD-DEPENDENT OXIDOREDUCTASE"/>
    <property type="match status" value="1"/>
</dbReference>
<proteinExistence type="predicted"/>
<dbReference type="KEGG" id="sniv:SFSGTM_30750"/>
<dbReference type="SMART" id="SM00100">
    <property type="entry name" value="cNMP"/>
    <property type="match status" value="1"/>
</dbReference>
<dbReference type="CDD" id="cd00038">
    <property type="entry name" value="CAP_ED"/>
    <property type="match status" value="1"/>
</dbReference>
<dbReference type="PROSITE" id="PS50042">
    <property type="entry name" value="CNMP_BINDING_3"/>
    <property type="match status" value="2"/>
</dbReference>
<evidence type="ECO:0000259" key="1">
    <source>
        <dbReference type="PROSITE" id="PS50042"/>
    </source>
</evidence>
<dbReference type="SUPFAM" id="SSF51206">
    <property type="entry name" value="cAMP-binding domain-like"/>
    <property type="match status" value="2"/>
</dbReference>
<dbReference type="RefSeq" id="WP_162086008.1">
    <property type="nucleotide sequence ID" value="NZ_AP021881.1"/>
</dbReference>
<dbReference type="Pfam" id="PF00027">
    <property type="entry name" value="cNMP_binding"/>
    <property type="match status" value="1"/>
</dbReference>
<evidence type="ECO:0008006" key="5">
    <source>
        <dbReference type="Google" id="ProtNLM"/>
    </source>
</evidence>
<dbReference type="Gene3D" id="3.40.250.10">
    <property type="entry name" value="Rhodanese-like domain"/>
    <property type="match status" value="1"/>
</dbReference>
<name>A0A809SFL3_9PROT</name>
<dbReference type="Proteomes" id="UP000463939">
    <property type="component" value="Chromosome"/>
</dbReference>
<reference evidence="4" key="1">
    <citation type="submission" date="2019-11" db="EMBL/GenBank/DDBJ databases">
        <title>Isolation and characterization of a novel species in the genus Sulfuriferula.</title>
        <authorList>
            <person name="Mochizuki J."/>
            <person name="Kojima H."/>
            <person name="Fukui M."/>
        </authorList>
    </citation>
    <scope>NUCLEOTIDE SEQUENCE [LARGE SCALE GENOMIC DNA]</scope>
    <source>
        <strain evidence="4">SGTM</strain>
    </source>
</reference>
<dbReference type="CDD" id="cd00158">
    <property type="entry name" value="RHOD"/>
    <property type="match status" value="1"/>
</dbReference>
<keyword evidence="4" id="KW-1185">Reference proteome</keyword>
<dbReference type="Pfam" id="PF00581">
    <property type="entry name" value="Rhodanese"/>
    <property type="match status" value="1"/>
</dbReference>
<dbReference type="InterPro" id="IPR014710">
    <property type="entry name" value="RmlC-like_jellyroll"/>
</dbReference>
<gene>
    <name evidence="3" type="ORF">SFSGTM_30750</name>
</gene>
<dbReference type="PANTHER" id="PTHR43031:SF1">
    <property type="entry name" value="PYRIDINE NUCLEOTIDE-DISULPHIDE OXIDOREDUCTASE"/>
    <property type="match status" value="1"/>
</dbReference>
<dbReference type="InterPro" id="IPR050229">
    <property type="entry name" value="GlpE_sulfurtransferase"/>
</dbReference>
<dbReference type="InterPro" id="IPR018490">
    <property type="entry name" value="cNMP-bd_dom_sf"/>
</dbReference>
<dbReference type="AlphaFoldDB" id="A0A809SFL3"/>
<protein>
    <recommendedName>
        <fullName evidence="5">Cyclic nucleotide-binding domain-containing protein</fullName>
    </recommendedName>
</protein>